<keyword evidence="1" id="KW-0677">Repeat</keyword>
<sequence length="531" mass="57446">MARTAAAADAAAAARRRWLRHLESSTPTELVEAVREELRQGRLEGWRNSLWTPLLERCVGTEPHSTWNRYALDASHGWAKAAELLALARQHGAIPSSYMLNLALRAAALGAAWQVAVDMLAEATFAPGRHAARSQEANVISFNTTAKALATAKQWAQCLALLGAQRDAQIPMDIVSFNTLQHALAGGSCWQLALSSLHAAQRCQLRCDDASYSATIVACGRSSRLWHVLQLARQSRELSSVNAAISILEKARAWQRALSLAEVLHGREDVVTFTSLAHTLPAQELLSSLRLRRLQPTELTQVALRSAAARAGATRLGKCGRQPESGVVDGNASRAQLSGDVSPAVAVRTSWATALHCLGPAPSTAELGVAALSTARAHRWRQTLQLLAGRTAALKATMAARKGSESSAAWALLPQLWPLLLLGAKRALQEKSTEEVAAAEVEETWRSEAHLDQTSGYLQRCLAKASRAALERCRSAVTRPAASVFPLGIESTFVLNLGPLRARDVWEEISIRSRRSPARLADQEDEQSGWT</sequence>
<keyword evidence="3" id="KW-1185">Reference proteome</keyword>
<comment type="caution">
    <text evidence="2">The sequence shown here is derived from an EMBL/GenBank/DDBJ whole genome shotgun (WGS) entry which is preliminary data.</text>
</comment>
<protein>
    <submittedName>
        <fullName evidence="2">Uncharacterized protein</fullName>
    </submittedName>
</protein>
<reference evidence="2 3" key="1">
    <citation type="submission" date="2024-02" db="EMBL/GenBank/DDBJ databases">
        <authorList>
            <person name="Chen Y."/>
            <person name="Shah S."/>
            <person name="Dougan E. K."/>
            <person name="Thang M."/>
            <person name="Chan C."/>
        </authorList>
    </citation>
    <scope>NUCLEOTIDE SEQUENCE [LARGE SCALE GENOMIC DNA]</scope>
</reference>
<gene>
    <name evidence="2" type="ORF">CCMP2556_LOCUS17160</name>
</gene>
<feature type="non-terminal residue" evidence="2">
    <location>
        <position position="531"/>
    </location>
</feature>
<proteinExistence type="predicted"/>
<evidence type="ECO:0000313" key="3">
    <source>
        <dbReference type="Proteomes" id="UP001642484"/>
    </source>
</evidence>
<dbReference type="Gene3D" id="1.25.40.10">
    <property type="entry name" value="Tetratricopeptide repeat domain"/>
    <property type="match status" value="1"/>
</dbReference>
<name>A0ABP0KPG8_9DINO</name>
<dbReference type="PANTHER" id="PTHR47936">
    <property type="entry name" value="PPR_LONG DOMAIN-CONTAINING PROTEIN"/>
    <property type="match status" value="1"/>
</dbReference>
<evidence type="ECO:0000256" key="1">
    <source>
        <dbReference type="ARBA" id="ARBA00022737"/>
    </source>
</evidence>
<evidence type="ECO:0000313" key="2">
    <source>
        <dbReference type="EMBL" id="CAK9028598.1"/>
    </source>
</evidence>
<dbReference type="InterPro" id="IPR011990">
    <property type="entry name" value="TPR-like_helical_dom_sf"/>
</dbReference>
<dbReference type="Proteomes" id="UP001642484">
    <property type="component" value="Unassembled WGS sequence"/>
</dbReference>
<dbReference type="EMBL" id="CAXAMN010009424">
    <property type="protein sequence ID" value="CAK9028598.1"/>
    <property type="molecule type" value="Genomic_DNA"/>
</dbReference>
<accession>A0ABP0KPG8</accession>
<dbReference type="PANTHER" id="PTHR47936:SF1">
    <property type="entry name" value="PENTATRICOPEPTIDE REPEAT-CONTAINING PROTEIN GUN1, CHLOROPLASTIC"/>
    <property type="match status" value="1"/>
</dbReference>
<organism evidence="2 3">
    <name type="scientific">Durusdinium trenchii</name>
    <dbReference type="NCBI Taxonomy" id="1381693"/>
    <lineage>
        <taxon>Eukaryota</taxon>
        <taxon>Sar</taxon>
        <taxon>Alveolata</taxon>
        <taxon>Dinophyceae</taxon>
        <taxon>Suessiales</taxon>
        <taxon>Symbiodiniaceae</taxon>
        <taxon>Durusdinium</taxon>
    </lineage>
</organism>